<dbReference type="InterPro" id="IPR039425">
    <property type="entry name" value="RNA_pol_sigma-70-like"/>
</dbReference>
<keyword evidence="10" id="KW-1185">Reference proteome</keyword>
<dbReference type="NCBIfam" id="TIGR02937">
    <property type="entry name" value="sigma70-ECF"/>
    <property type="match status" value="1"/>
</dbReference>
<evidence type="ECO:0000256" key="5">
    <source>
        <dbReference type="ARBA" id="ARBA00023163"/>
    </source>
</evidence>
<dbReference type="AlphaFoldDB" id="A0A917W4G3"/>
<accession>A0A917W4G3</accession>
<keyword evidence="3 6" id="KW-0731">Sigma factor</keyword>
<keyword evidence="2 6" id="KW-0805">Transcription regulation</keyword>
<keyword evidence="4 6" id="KW-0238">DNA-binding</keyword>
<dbReference type="Pfam" id="PF08281">
    <property type="entry name" value="Sigma70_r4_2"/>
    <property type="match status" value="1"/>
</dbReference>
<dbReference type="GO" id="GO:0016987">
    <property type="term" value="F:sigma factor activity"/>
    <property type="evidence" value="ECO:0007669"/>
    <property type="project" value="UniProtKB-KW"/>
</dbReference>
<protein>
    <recommendedName>
        <fullName evidence="6">RNA polymerase sigma factor</fullName>
    </recommendedName>
</protein>
<evidence type="ECO:0000256" key="6">
    <source>
        <dbReference type="RuleBase" id="RU000716"/>
    </source>
</evidence>
<dbReference type="SUPFAM" id="SSF88946">
    <property type="entry name" value="Sigma2 domain of RNA polymerase sigma factors"/>
    <property type="match status" value="1"/>
</dbReference>
<dbReference type="InterPro" id="IPR013249">
    <property type="entry name" value="RNA_pol_sigma70_r4_t2"/>
</dbReference>
<dbReference type="InterPro" id="IPR013325">
    <property type="entry name" value="RNA_pol_sigma_r2"/>
</dbReference>
<dbReference type="Gene3D" id="1.10.10.10">
    <property type="entry name" value="Winged helix-like DNA-binding domain superfamily/Winged helix DNA-binding domain"/>
    <property type="match status" value="1"/>
</dbReference>
<dbReference type="InterPro" id="IPR013324">
    <property type="entry name" value="RNA_pol_sigma_r3/r4-like"/>
</dbReference>
<dbReference type="InterPro" id="IPR000838">
    <property type="entry name" value="RNA_pol_sigma70_ECF_CS"/>
</dbReference>
<keyword evidence="5 6" id="KW-0804">Transcription</keyword>
<dbReference type="EMBL" id="BMMZ01000004">
    <property type="protein sequence ID" value="GGL61702.1"/>
    <property type="molecule type" value="Genomic_DNA"/>
</dbReference>
<dbReference type="Proteomes" id="UP000613840">
    <property type="component" value="Unassembled WGS sequence"/>
</dbReference>
<dbReference type="PANTHER" id="PTHR43133:SF66">
    <property type="entry name" value="ECF RNA POLYMERASE SIGMA FACTOR SIGK"/>
    <property type="match status" value="1"/>
</dbReference>
<dbReference type="GO" id="GO:0006950">
    <property type="term" value="P:response to stress"/>
    <property type="evidence" value="ECO:0007669"/>
    <property type="project" value="UniProtKB-ARBA"/>
</dbReference>
<evidence type="ECO:0000256" key="2">
    <source>
        <dbReference type="ARBA" id="ARBA00023015"/>
    </source>
</evidence>
<feature type="domain" description="RNA polymerase sigma factor 70 region 4 type 2" evidence="8">
    <location>
        <begin position="126"/>
        <end position="177"/>
    </location>
</feature>
<organism evidence="9 10">
    <name type="scientific">Microlunatus endophyticus</name>
    <dbReference type="NCBI Taxonomy" id="1716077"/>
    <lineage>
        <taxon>Bacteria</taxon>
        <taxon>Bacillati</taxon>
        <taxon>Actinomycetota</taxon>
        <taxon>Actinomycetes</taxon>
        <taxon>Propionibacteriales</taxon>
        <taxon>Propionibacteriaceae</taxon>
        <taxon>Microlunatus</taxon>
    </lineage>
</organism>
<dbReference type="Gene3D" id="1.10.1740.10">
    <property type="match status" value="1"/>
</dbReference>
<comment type="caution">
    <text evidence="9">The sequence shown here is derived from an EMBL/GenBank/DDBJ whole genome shotgun (WGS) entry which is preliminary data.</text>
</comment>
<dbReference type="InterPro" id="IPR007627">
    <property type="entry name" value="RNA_pol_sigma70_r2"/>
</dbReference>
<evidence type="ECO:0000256" key="1">
    <source>
        <dbReference type="ARBA" id="ARBA00010641"/>
    </source>
</evidence>
<dbReference type="GO" id="GO:0006352">
    <property type="term" value="P:DNA-templated transcription initiation"/>
    <property type="evidence" value="ECO:0007669"/>
    <property type="project" value="InterPro"/>
</dbReference>
<evidence type="ECO:0000259" key="7">
    <source>
        <dbReference type="Pfam" id="PF04542"/>
    </source>
</evidence>
<name>A0A917W4G3_9ACTN</name>
<evidence type="ECO:0000313" key="9">
    <source>
        <dbReference type="EMBL" id="GGL61702.1"/>
    </source>
</evidence>
<evidence type="ECO:0000259" key="8">
    <source>
        <dbReference type="Pfam" id="PF08281"/>
    </source>
</evidence>
<reference evidence="9" key="2">
    <citation type="submission" date="2020-09" db="EMBL/GenBank/DDBJ databases">
        <authorList>
            <person name="Sun Q."/>
            <person name="Zhou Y."/>
        </authorList>
    </citation>
    <scope>NUCLEOTIDE SEQUENCE</scope>
    <source>
        <strain evidence="9">CGMCC 4.7306</strain>
    </source>
</reference>
<dbReference type="PANTHER" id="PTHR43133">
    <property type="entry name" value="RNA POLYMERASE ECF-TYPE SIGMA FACTO"/>
    <property type="match status" value="1"/>
</dbReference>
<evidence type="ECO:0000256" key="4">
    <source>
        <dbReference type="ARBA" id="ARBA00023125"/>
    </source>
</evidence>
<feature type="domain" description="RNA polymerase sigma-70 region 2" evidence="7">
    <location>
        <begin position="36"/>
        <end position="96"/>
    </location>
</feature>
<gene>
    <name evidence="9" type="ORF">GCM10011575_20330</name>
</gene>
<evidence type="ECO:0000256" key="3">
    <source>
        <dbReference type="ARBA" id="ARBA00023082"/>
    </source>
</evidence>
<comment type="similarity">
    <text evidence="1 6">Belongs to the sigma-70 factor family. ECF subfamily.</text>
</comment>
<evidence type="ECO:0000313" key="10">
    <source>
        <dbReference type="Proteomes" id="UP000613840"/>
    </source>
</evidence>
<proteinExistence type="inferred from homology"/>
<dbReference type="InterPro" id="IPR036388">
    <property type="entry name" value="WH-like_DNA-bd_sf"/>
</dbReference>
<sequence length="186" mass="20699">MVVTGSGAALDALMPRIAAGDQEAFATWYDATSAIAYGIVLRVVRNPALAEEVTQEVYVEAWRQATRFDPTRGSSLTWLSTISRRKAVDRVRSTERAARRDERAATVAIDVEDPSDLVVLQDEWRRARSAVDTLSAAQRQAIELVYFSGCTHREVAELLDIPLGTAKARIRDALRQLRRKLEGRST</sequence>
<dbReference type="Pfam" id="PF04542">
    <property type="entry name" value="Sigma70_r2"/>
    <property type="match status" value="1"/>
</dbReference>
<dbReference type="PROSITE" id="PS01063">
    <property type="entry name" value="SIGMA70_ECF"/>
    <property type="match status" value="1"/>
</dbReference>
<dbReference type="SUPFAM" id="SSF88659">
    <property type="entry name" value="Sigma3 and sigma4 domains of RNA polymerase sigma factors"/>
    <property type="match status" value="1"/>
</dbReference>
<reference evidence="9" key="1">
    <citation type="journal article" date="2014" name="Int. J. Syst. Evol. Microbiol.">
        <title>Complete genome sequence of Corynebacterium casei LMG S-19264T (=DSM 44701T), isolated from a smear-ripened cheese.</title>
        <authorList>
            <consortium name="US DOE Joint Genome Institute (JGI-PGF)"/>
            <person name="Walter F."/>
            <person name="Albersmeier A."/>
            <person name="Kalinowski J."/>
            <person name="Ruckert C."/>
        </authorList>
    </citation>
    <scope>NUCLEOTIDE SEQUENCE</scope>
    <source>
        <strain evidence="9">CGMCC 4.7306</strain>
    </source>
</reference>
<dbReference type="InterPro" id="IPR014284">
    <property type="entry name" value="RNA_pol_sigma-70_dom"/>
</dbReference>
<dbReference type="CDD" id="cd06171">
    <property type="entry name" value="Sigma70_r4"/>
    <property type="match status" value="1"/>
</dbReference>
<dbReference type="GO" id="GO:0003677">
    <property type="term" value="F:DNA binding"/>
    <property type="evidence" value="ECO:0007669"/>
    <property type="project" value="UniProtKB-KW"/>
</dbReference>